<dbReference type="AlphaFoldDB" id="A0A5A7QIR8"/>
<dbReference type="Proteomes" id="UP000325081">
    <property type="component" value="Unassembled WGS sequence"/>
</dbReference>
<evidence type="ECO:0000313" key="3">
    <source>
        <dbReference type="Proteomes" id="UP000325081"/>
    </source>
</evidence>
<sequence>MMTISGVGPLRRKTRQNKALDHLEDDVDELNSPTNFFIKIELPRNEDGLGFQKLKGYIHESNALFHQLRLLNQITKQRAQDKHQGLNNRPPHPEPTFPHRTRDKPQNITHKTPQNQYAPHHNIPRRCGRAPLTSCNSTTTTITTTTSPPVKNPARTQYLHNIMHLPIMIPHIRHRELLPIRKQPHVPKLPPTIHRPHGLRENRVVRVIGPRLPNGLPVLARHPDHHMHRARFSARKIPHRAETFVPVHVAPQRESHVVSHEKRLNFLEQPLVKGLIPRLAARRVHGPVTLHDHVRSFDPINRLQVVFQEFVLFAPRKEISLGRQVNEMHHSKIKRVVEVSGWRGPRARGLG</sequence>
<comment type="caution">
    <text evidence="2">The sequence shown here is derived from an EMBL/GenBank/DDBJ whole genome shotgun (WGS) entry which is preliminary data.</text>
</comment>
<protein>
    <submittedName>
        <fullName evidence="2">Lysozyme</fullName>
    </submittedName>
</protein>
<gene>
    <name evidence="2" type="ORF">STAS_20664</name>
</gene>
<keyword evidence="3" id="KW-1185">Reference proteome</keyword>
<feature type="region of interest" description="Disordered" evidence="1">
    <location>
        <begin position="77"/>
        <end position="126"/>
    </location>
</feature>
<proteinExistence type="predicted"/>
<accession>A0A5A7QIR8</accession>
<name>A0A5A7QIR8_STRAF</name>
<dbReference type="EMBL" id="BKCP01006737">
    <property type="protein sequence ID" value="GER43791.1"/>
    <property type="molecule type" value="Genomic_DNA"/>
</dbReference>
<feature type="compositionally biased region" description="Polar residues" evidence="1">
    <location>
        <begin position="106"/>
        <end position="117"/>
    </location>
</feature>
<organism evidence="2 3">
    <name type="scientific">Striga asiatica</name>
    <name type="common">Asiatic witchweed</name>
    <name type="synonym">Buchnera asiatica</name>
    <dbReference type="NCBI Taxonomy" id="4170"/>
    <lineage>
        <taxon>Eukaryota</taxon>
        <taxon>Viridiplantae</taxon>
        <taxon>Streptophyta</taxon>
        <taxon>Embryophyta</taxon>
        <taxon>Tracheophyta</taxon>
        <taxon>Spermatophyta</taxon>
        <taxon>Magnoliopsida</taxon>
        <taxon>eudicotyledons</taxon>
        <taxon>Gunneridae</taxon>
        <taxon>Pentapetalae</taxon>
        <taxon>asterids</taxon>
        <taxon>lamiids</taxon>
        <taxon>Lamiales</taxon>
        <taxon>Orobanchaceae</taxon>
        <taxon>Buchnereae</taxon>
        <taxon>Striga</taxon>
    </lineage>
</organism>
<reference evidence="3" key="1">
    <citation type="journal article" date="2019" name="Curr. Biol.">
        <title>Genome Sequence of Striga asiatica Provides Insight into the Evolution of Plant Parasitism.</title>
        <authorList>
            <person name="Yoshida S."/>
            <person name="Kim S."/>
            <person name="Wafula E.K."/>
            <person name="Tanskanen J."/>
            <person name="Kim Y.M."/>
            <person name="Honaas L."/>
            <person name="Yang Z."/>
            <person name="Spallek T."/>
            <person name="Conn C.E."/>
            <person name="Ichihashi Y."/>
            <person name="Cheong K."/>
            <person name="Cui S."/>
            <person name="Der J.P."/>
            <person name="Gundlach H."/>
            <person name="Jiao Y."/>
            <person name="Hori C."/>
            <person name="Ishida J.K."/>
            <person name="Kasahara H."/>
            <person name="Kiba T."/>
            <person name="Kim M.S."/>
            <person name="Koo N."/>
            <person name="Laohavisit A."/>
            <person name="Lee Y.H."/>
            <person name="Lumba S."/>
            <person name="McCourt P."/>
            <person name="Mortimer J.C."/>
            <person name="Mutuku J.M."/>
            <person name="Nomura T."/>
            <person name="Sasaki-Sekimoto Y."/>
            <person name="Seto Y."/>
            <person name="Wang Y."/>
            <person name="Wakatake T."/>
            <person name="Sakakibara H."/>
            <person name="Demura T."/>
            <person name="Yamaguchi S."/>
            <person name="Yoneyama K."/>
            <person name="Manabe R.I."/>
            <person name="Nelson D.C."/>
            <person name="Schulman A.H."/>
            <person name="Timko M.P."/>
            <person name="dePamphilis C.W."/>
            <person name="Choi D."/>
            <person name="Shirasu K."/>
        </authorList>
    </citation>
    <scope>NUCLEOTIDE SEQUENCE [LARGE SCALE GENOMIC DNA]</scope>
    <source>
        <strain evidence="3">cv. UVA1</strain>
    </source>
</reference>
<evidence type="ECO:0000256" key="1">
    <source>
        <dbReference type="SAM" id="MobiDB-lite"/>
    </source>
</evidence>
<evidence type="ECO:0000313" key="2">
    <source>
        <dbReference type="EMBL" id="GER43791.1"/>
    </source>
</evidence>